<reference evidence="1 2" key="1">
    <citation type="submission" date="2017-08" db="EMBL/GenBank/DDBJ databases">
        <title>Infants hospitalized years apart are colonized by the same room-sourced microbial strains.</title>
        <authorList>
            <person name="Brooks B."/>
            <person name="Olm M.R."/>
            <person name="Firek B.A."/>
            <person name="Baker R."/>
            <person name="Thomas B.C."/>
            <person name="Morowitz M.J."/>
            <person name="Banfield J.F."/>
        </authorList>
    </citation>
    <scope>NUCLEOTIDE SEQUENCE [LARGE SCALE GENOMIC DNA]</scope>
    <source>
        <strain evidence="1">S2_005_002_R2_29</strain>
    </source>
</reference>
<organism evidence="1 2">
    <name type="scientific">Micavibrio aeruginosavorus</name>
    <dbReference type="NCBI Taxonomy" id="349221"/>
    <lineage>
        <taxon>Bacteria</taxon>
        <taxon>Pseudomonadati</taxon>
        <taxon>Bdellovibrionota</taxon>
        <taxon>Bdellovibrionia</taxon>
        <taxon>Bdellovibrionales</taxon>
        <taxon>Pseudobdellovibrionaceae</taxon>
        <taxon>Micavibrio</taxon>
    </lineage>
</organism>
<comment type="caution">
    <text evidence="1">The sequence shown here is derived from an EMBL/GenBank/DDBJ whole genome shotgun (WGS) entry which is preliminary data.</text>
</comment>
<name>A0A2W5MQX4_9BACT</name>
<dbReference type="EMBL" id="QFQB01000144">
    <property type="protein sequence ID" value="PZQ43596.1"/>
    <property type="molecule type" value="Genomic_DNA"/>
</dbReference>
<dbReference type="AlphaFoldDB" id="A0A2W5MQX4"/>
<proteinExistence type="predicted"/>
<sequence length="138" mass="15239">MAIDVFMDDHGAQQATDVPSIDTVIEQFRAATTPAKIASFAHLPSLEGGDDRSNAQLAHEVALLSALHDGASMLLFKFSPNLTSQYGQLHEADMPKTLRERLIQEAALNFAGERKLHQLYDAVYRMAKMRSNGNKVEL</sequence>
<evidence type="ECO:0000313" key="2">
    <source>
        <dbReference type="Proteomes" id="UP000249417"/>
    </source>
</evidence>
<protein>
    <submittedName>
        <fullName evidence="1">Uncharacterized protein</fullName>
    </submittedName>
</protein>
<dbReference type="Proteomes" id="UP000249417">
    <property type="component" value="Unassembled WGS sequence"/>
</dbReference>
<accession>A0A2W5MQX4</accession>
<evidence type="ECO:0000313" key="1">
    <source>
        <dbReference type="EMBL" id="PZQ43596.1"/>
    </source>
</evidence>
<gene>
    <name evidence="1" type="ORF">DI551_11840</name>
</gene>